<evidence type="ECO:0000313" key="3">
    <source>
        <dbReference type="EMBL" id="KAG0566162.1"/>
    </source>
</evidence>
<evidence type="ECO:0000313" key="4">
    <source>
        <dbReference type="Proteomes" id="UP000822688"/>
    </source>
</evidence>
<protein>
    <submittedName>
        <fullName evidence="3">Uncharacterized protein</fullName>
    </submittedName>
</protein>
<dbReference type="AlphaFoldDB" id="A0A8T0HAM1"/>
<feature type="compositionally biased region" description="Low complexity" evidence="1">
    <location>
        <begin position="356"/>
        <end position="382"/>
    </location>
</feature>
<comment type="caution">
    <text evidence="3">The sequence shown here is derived from an EMBL/GenBank/DDBJ whole genome shotgun (WGS) entry which is preliminary data.</text>
</comment>
<feature type="compositionally biased region" description="Polar residues" evidence="1">
    <location>
        <begin position="19"/>
        <end position="32"/>
    </location>
</feature>
<name>A0A8T0HAM1_CERPU</name>
<keyword evidence="2" id="KW-0472">Membrane</keyword>
<evidence type="ECO:0000256" key="2">
    <source>
        <dbReference type="SAM" id="Phobius"/>
    </source>
</evidence>
<accession>A0A8T0HAM1</accession>
<dbReference type="EMBL" id="CM026428">
    <property type="protein sequence ID" value="KAG0566162.1"/>
    <property type="molecule type" value="Genomic_DNA"/>
</dbReference>
<keyword evidence="4" id="KW-1185">Reference proteome</keyword>
<keyword evidence="2" id="KW-0812">Transmembrane</keyword>
<organism evidence="3 4">
    <name type="scientific">Ceratodon purpureus</name>
    <name type="common">Fire moss</name>
    <name type="synonym">Dicranum purpureum</name>
    <dbReference type="NCBI Taxonomy" id="3225"/>
    <lineage>
        <taxon>Eukaryota</taxon>
        <taxon>Viridiplantae</taxon>
        <taxon>Streptophyta</taxon>
        <taxon>Embryophyta</taxon>
        <taxon>Bryophyta</taxon>
        <taxon>Bryophytina</taxon>
        <taxon>Bryopsida</taxon>
        <taxon>Dicranidae</taxon>
        <taxon>Pseudoditrichales</taxon>
        <taxon>Ditrichaceae</taxon>
        <taxon>Ceratodon</taxon>
    </lineage>
</organism>
<dbReference type="Proteomes" id="UP000822688">
    <property type="component" value="Chromosome 7"/>
</dbReference>
<feature type="transmembrane region" description="Helical" evidence="2">
    <location>
        <begin position="296"/>
        <end position="319"/>
    </location>
</feature>
<evidence type="ECO:0000256" key="1">
    <source>
        <dbReference type="SAM" id="MobiDB-lite"/>
    </source>
</evidence>
<feature type="transmembrane region" description="Helical" evidence="2">
    <location>
        <begin position="265"/>
        <end position="284"/>
    </location>
</feature>
<sequence length="424" mass="44520">MYGDGEPSENPLEPEGRDQASTSGSSGEALSKQSHDNPVYLGNATASTSGEQQQTPDVRDGDARANFSPEGPTSTAFQNDAGWVPLVLSPAMFPGNPDSWIGAPGTIPSGTTPLETFPSGAVPLGTFPPGTTPPATVDGITIPQWMPVLIPVQMPLFLPSPPSDQAGQNAGFYSVPSMIPFYQPFGMAPGAPTGLKFPVPMNVPMPTDGNLPGATAGHPVADAGRAPPVVAREGVPPGQVGQMQPNGVPHVAQADQRRVVRRFQVGIQLDLLLLLKLAVVVFVFNQDGSKDRLFLLLGLAGVIYLYQTGSLAPLLRWLAERAQQFMTPPQQLAQAQAQPQPQADGRLAPEVQAREAPGADAANPAAEEPTGEAAEPPAEGANHQPPLLNAQVPQDPFWAFVKEVQMLVVGFVTSLLPGFHPHAD</sequence>
<gene>
    <name evidence="3" type="ORF">KC19_7G043100</name>
</gene>
<keyword evidence="2" id="KW-1133">Transmembrane helix</keyword>
<feature type="region of interest" description="Disordered" evidence="1">
    <location>
        <begin position="356"/>
        <end position="389"/>
    </location>
</feature>
<feature type="compositionally biased region" description="Polar residues" evidence="1">
    <location>
        <begin position="44"/>
        <end position="56"/>
    </location>
</feature>
<feature type="region of interest" description="Disordered" evidence="1">
    <location>
        <begin position="1"/>
        <end position="79"/>
    </location>
</feature>
<dbReference type="PANTHER" id="PTHR36787">
    <property type="entry name" value="TRANSMEMBRANE PROTEIN"/>
    <property type="match status" value="1"/>
</dbReference>
<reference evidence="3" key="1">
    <citation type="submission" date="2020-06" db="EMBL/GenBank/DDBJ databases">
        <title>WGS assembly of Ceratodon purpureus strain R40.</title>
        <authorList>
            <person name="Carey S.B."/>
            <person name="Jenkins J."/>
            <person name="Shu S."/>
            <person name="Lovell J.T."/>
            <person name="Sreedasyam A."/>
            <person name="Maumus F."/>
            <person name="Tiley G.P."/>
            <person name="Fernandez-Pozo N."/>
            <person name="Barry K."/>
            <person name="Chen C."/>
            <person name="Wang M."/>
            <person name="Lipzen A."/>
            <person name="Daum C."/>
            <person name="Saski C.A."/>
            <person name="Payton A.C."/>
            <person name="Mcbreen J.C."/>
            <person name="Conrad R.E."/>
            <person name="Kollar L.M."/>
            <person name="Olsson S."/>
            <person name="Huttunen S."/>
            <person name="Landis J.B."/>
            <person name="Wickett N.J."/>
            <person name="Johnson M.G."/>
            <person name="Rensing S.A."/>
            <person name="Grimwood J."/>
            <person name="Schmutz J."/>
            <person name="Mcdaniel S.F."/>
        </authorList>
    </citation>
    <scope>NUCLEOTIDE SEQUENCE</scope>
    <source>
        <strain evidence="3">R40</strain>
    </source>
</reference>
<proteinExistence type="predicted"/>